<feature type="domain" description="HTH gntR-type" evidence="7">
    <location>
        <begin position="1"/>
        <end position="69"/>
    </location>
</feature>
<dbReference type="CDD" id="cd00609">
    <property type="entry name" value="AAT_like"/>
    <property type="match status" value="1"/>
</dbReference>
<dbReference type="SMART" id="SM00345">
    <property type="entry name" value="HTH_GNTR"/>
    <property type="match status" value="1"/>
</dbReference>
<evidence type="ECO:0000256" key="1">
    <source>
        <dbReference type="ARBA" id="ARBA00005384"/>
    </source>
</evidence>
<evidence type="ECO:0000259" key="7">
    <source>
        <dbReference type="PROSITE" id="PS50949"/>
    </source>
</evidence>
<keyword evidence="9" id="KW-1185">Reference proteome</keyword>
<dbReference type="SUPFAM" id="SSF53383">
    <property type="entry name" value="PLP-dependent transferases"/>
    <property type="match status" value="1"/>
</dbReference>
<evidence type="ECO:0000256" key="6">
    <source>
        <dbReference type="ARBA" id="ARBA00023163"/>
    </source>
</evidence>
<dbReference type="InterPro" id="IPR015422">
    <property type="entry name" value="PyrdxlP-dep_Trfase_small"/>
</dbReference>
<dbReference type="InterPro" id="IPR015421">
    <property type="entry name" value="PyrdxlP-dep_Trfase_major"/>
</dbReference>
<reference evidence="8 9" key="2">
    <citation type="journal article" date="2017" name="Genome Announc.">
        <title>Draft genome sequence of Aquitalea magnusonii strain H3, a plant growth-promoting bacterium of duckweed Lemna minor.</title>
        <authorList>
            <person name="Ishizawa H."/>
            <person name="Kuroda M."/>
            <person name="Ike M."/>
        </authorList>
    </citation>
    <scope>NUCLEOTIDE SEQUENCE [LARGE SCALE GENOMIC DNA]</scope>
    <source>
        <strain evidence="8 9">H3</strain>
    </source>
</reference>
<dbReference type="PANTHER" id="PTHR46577">
    <property type="entry name" value="HTH-TYPE TRANSCRIPTIONAL REGULATORY PROTEIN GABR"/>
    <property type="match status" value="1"/>
</dbReference>
<evidence type="ECO:0000256" key="5">
    <source>
        <dbReference type="ARBA" id="ARBA00023125"/>
    </source>
</evidence>
<organism evidence="8 9">
    <name type="scientific">Aquitalea magnusonii</name>
    <dbReference type="NCBI Taxonomy" id="332411"/>
    <lineage>
        <taxon>Bacteria</taxon>
        <taxon>Pseudomonadati</taxon>
        <taxon>Pseudomonadota</taxon>
        <taxon>Betaproteobacteria</taxon>
        <taxon>Neisseriales</taxon>
        <taxon>Chromobacteriaceae</taxon>
        <taxon>Aquitalea</taxon>
    </lineage>
</organism>
<reference evidence="9" key="1">
    <citation type="journal article" date="2017" name="Biotechnol. Biofuels">
        <title>Evaluation of environmental bacterial communities as a factor affecting the growth of duckweed Lemna minor.</title>
        <authorList>
            <person name="Ishizawa H."/>
            <person name="Kuroda M."/>
            <person name="Morikawa M."/>
            <person name="Ike M."/>
        </authorList>
    </citation>
    <scope>NUCLEOTIDE SEQUENCE [LARGE SCALE GENOMIC DNA]</scope>
    <source>
        <strain evidence="9">H3</strain>
    </source>
</reference>
<dbReference type="EMBL" id="AP018823">
    <property type="protein sequence ID" value="BBF86191.1"/>
    <property type="molecule type" value="Genomic_DNA"/>
</dbReference>
<dbReference type="InterPro" id="IPR015424">
    <property type="entry name" value="PyrdxlP-dep_Trfase"/>
</dbReference>
<dbReference type="GO" id="GO:0003700">
    <property type="term" value="F:DNA-binding transcription factor activity"/>
    <property type="evidence" value="ECO:0007669"/>
    <property type="project" value="InterPro"/>
</dbReference>
<dbReference type="GO" id="GO:0008483">
    <property type="term" value="F:transaminase activity"/>
    <property type="evidence" value="ECO:0007669"/>
    <property type="project" value="UniProtKB-KW"/>
</dbReference>
<gene>
    <name evidence="8" type="ORF">DLM_2585</name>
</gene>
<keyword evidence="8" id="KW-0032">Aminotransferase</keyword>
<dbReference type="Gene3D" id="3.40.640.10">
    <property type="entry name" value="Type I PLP-dependent aspartate aminotransferase-like (Major domain)"/>
    <property type="match status" value="1"/>
</dbReference>
<evidence type="ECO:0000256" key="3">
    <source>
        <dbReference type="ARBA" id="ARBA00022898"/>
    </source>
</evidence>
<accession>A0A3G9GIT5</accession>
<dbReference type="Gene3D" id="3.90.1150.10">
    <property type="entry name" value="Aspartate Aminotransferase, domain 1"/>
    <property type="match status" value="1"/>
</dbReference>
<dbReference type="STRING" id="332411.VI06_07040"/>
<comment type="similarity">
    <text evidence="1">In the C-terminal section; belongs to the class-I pyridoxal-phosphate-dependent aminotransferase family.</text>
</comment>
<dbReference type="InterPro" id="IPR000524">
    <property type="entry name" value="Tscrpt_reg_HTH_GntR"/>
</dbReference>
<evidence type="ECO:0000313" key="9">
    <source>
        <dbReference type="Proteomes" id="UP000198290"/>
    </source>
</evidence>
<keyword evidence="8" id="KW-0808">Transferase</keyword>
<dbReference type="Pfam" id="PF00155">
    <property type="entry name" value="Aminotran_1_2"/>
    <property type="match status" value="1"/>
</dbReference>
<dbReference type="Pfam" id="PF00392">
    <property type="entry name" value="GntR"/>
    <property type="match status" value="1"/>
</dbReference>
<keyword evidence="3" id="KW-0663">Pyridoxal phosphate</keyword>
<dbReference type="InterPro" id="IPR036390">
    <property type="entry name" value="WH_DNA-bd_sf"/>
</dbReference>
<keyword evidence="6" id="KW-0804">Transcription</keyword>
<dbReference type="PROSITE" id="PS50949">
    <property type="entry name" value="HTH_GNTR"/>
    <property type="match status" value="1"/>
</dbReference>
<dbReference type="PANTHER" id="PTHR46577:SF2">
    <property type="entry name" value="TRANSCRIPTIONAL REGULATORY PROTEIN"/>
    <property type="match status" value="1"/>
</dbReference>
<dbReference type="InterPro" id="IPR036388">
    <property type="entry name" value="WH-like_DNA-bd_sf"/>
</dbReference>
<dbReference type="CDD" id="cd07377">
    <property type="entry name" value="WHTH_GntR"/>
    <property type="match status" value="1"/>
</dbReference>
<dbReference type="GO" id="GO:0030170">
    <property type="term" value="F:pyridoxal phosphate binding"/>
    <property type="evidence" value="ECO:0007669"/>
    <property type="project" value="InterPro"/>
</dbReference>
<proteinExistence type="inferred from homology"/>
<name>A0A3G9GIT5_9NEIS</name>
<dbReference type="InterPro" id="IPR051446">
    <property type="entry name" value="HTH_trans_reg/aminotransferase"/>
</dbReference>
<dbReference type="SUPFAM" id="SSF46785">
    <property type="entry name" value="Winged helix' DNA-binding domain"/>
    <property type="match status" value="1"/>
</dbReference>
<protein>
    <recommendedName>
        <fullName evidence="2">Putative 8-amino-7-oxononanoate synthase</fullName>
    </recommendedName>
</protein>
<evidence type="ECO:0000313" key="8">
    <source>
        <dbReference type="EMBL" id="BBF86191.1"/>
    </source>
</evidence>
<dbReference type="Proteomes" id="UP000198290">
    <property type="component" value="Chromosome"/>
</dbReference>
<evidence type="ECO:0000256" key="2">
    <source>
        <dbReference type="ARBA" id="ARBA00021531"/>
    </source>
</evidence>
<reference evidence="9" key="3">
    <citation type="journal article" date="2017" name="Plant Physiol. Biochem.">
        <title>Differential oxidative and antioxidative response of duckweed Lemna minor toward plant growth promoting/inhibiting bacteria.</title>
        <authorList>
            <person name="Ishizawa H."/>
            <person name="Kuroda M."/>
            <person name="Morikawa M."/>
            <person name="Ike M."/>
        </authorList>
    </citation>
    <scope>NUCLEOTIDE SEQUENCE [LARGE SCALE GENOMIC DNA]</scope>
    <source>
        <strain evidence="9">H3</strain>
    </source>
</reference>
<dbReference type="Gene3D" id="1.10.10.10">
    <property type="entry name" value="Winged helix-like DNA-binding domain superfamily/Winged helix DNA-binding domain"/>
    <property type="match status" value="1"/>
</dbReference>
<keyword evidence="4" id="KW-0805">Transcription regulation</keyword>
<dbReference type="KEGG" id="amah:DLM_2585"/>
<dbReference type="RefSeq" id="WP_167467105.1">
    <property type="nucleotide sequence ID" value="NZ_AP018823.1"/>
</dbReference>
<sequence length="459" mass="49844">MSKTQQLAQLFRHAIEQGQLRAGDRMPSLRQLCQDHAVSLTTAQRAYAELERQGLLQALPRSGFRVCPPATRAAPAETAAPQTLRMEHLTTALPMPWGCPFINPALINTTPMNRALGRALQDYRDALSSTPLEGFDGLRRELGLHYLSQGIALAGDELLITCGGMEALTLAMRAAVSASGSQSMVVVTPAFPAALEQLRHLGIAILPAALSEQGSLDLAAVEETLHEQRPAGIVLMANFQHPTGLVMPEAQKRALVALAEQYRVCIIEDDTYRELYFGKQGASPLKAFDRSGTVLHCSSFSKSLAPGYRVGWIAAGRLSDTVRGLKLCSSLGTPLPSQMALARLLATGQHGDMLTRLRASLRQRRDAMVQQIMESFPAGSRLLRAEGGYFQWVVLPEGLDCAALLPLAIEQGIHYAPATLFYPHPVAANALRLNFSFFDPLHQREGVALLGALLRQAME</sequence>
<dbReference type="GO" id="GO:0003677">
    <property type="term" value="F:DNA binding"/>
    <property type="evidence" value="ECO:0007669"/>
    <property type="project" value="UniProtKB-KW"/>
</dbReference>
<dbReference type="InterPro" id="IPR004839">
    <property type="entry name" value="Aminotransferase_I/II_large"/>
</dbReference>
<evidence type="ECO:0000256" key="4">
    <source>
        <dbReference type="ARBA" id="ARBA00023015"/>
    </source>
</evidence>
<keyword evidence="5" id="KW-0238">DNA-binding</keyword>
<dbReference type="AlphaFoldDB" id="A0A3G9GIT5"/>